<dbReference type="Gene3D" id="3.40.1360.10">
    <property type="match status" value="1"/>
</dbReference>
<dbReference type="Gene3D" id="3.90.980.10">
    <property type="entry name" value="DNA primase, catalytic core, N-terminal domain"/>
    <property type="match status" value="1"/>
</dbReference>
<dbReference type="FunFam" id="3.90.980.10:FF:000001">
    <property type="entry name" value="DNA primase"/>
    <property type="match status" value="1"/>
</dbReference>
<keyword evidence="10 12" id="KW-0238">DNA-binding</keyword>
<dbReference type="Gene3D" id="1.10.860.10">
    <property type="entry name" value="DNAb Helicase, Chain A"/>
    <property type="match status" value="1"/>
</dbReference>
<dbReference type="InterPro" id="IPR006171">
    <property type="entry name" value="TOPRIM_dom"/>
</dbReference>
<dbReference type="HAMAP" id="MF_00974">
    <property type="entry name" value="DNA_primase_DnaG"/>
    <property type="match status" value="1"/>
</dbReference>
<dbReference type="AlphaFoldDB" id="A0A2M8KEE1"/>
<evidence type="ECO:0000313" key="17">
    <source>
        <dbReference type="EMBL" id="PJE58289.1"/>
    </source>
</evidence>
<keyword evidence="11 12" id="KW-0804">Transcription</keyword>
<evidence type="ECO:0000256" key="3">
    <source>
        <dbReference type="ARBA" id="ARBA00022679"/>
    </source>
</evidence>
<reference evidence="18" key="1">
    <citation type="submission" date="2017-09" db="EMBL/GenBank/DDBJ databases">
        <title>Depth-based differentiation of microbial function through sediment-hosted aquifers and enrichment of novel symbionts in the deep terrestrial subsurface.</title>
        <authorList>
            <person name="Probst A.J."/>
            <person name="Ladd B."/>
            <person name="Jarett J.K."/>
            <person name="Geller-Mcgrath D.E."/>
            <person name="Sieber C.M.K."/>
            <person name="Emerson J.B."/>
            <person name="Anantharaman K."/>
            <person name="Thomas B.C."/>
            <person name="Malmstrom R."/>
            <person name="Stieglmeier M."/>
            <person name="Klingl A."/>
            <person name="Woyke T."/>
            <person name="Ryan C.M."/>
            <person name="Banfield J.F."/>
        </authorList>
    </citation>
    <scope>NUCLEOTIDE SEQUENCE [LARGE SCALE GENOMIC DNA]</scope>
</reference>
<organism evidence="17 18">
    <name type="scientific">Candidatus Portnoybacteria bacterium CG10_big_fil_rev_8_21_14_0_10_36_7</name>
    <dbReference type="NCBI Taxonomy" id="1974812"/>
    <lineage>
        <taxon>Bacteria</taxon>
        <taxon>Candidatus Portnoyibacteriota</taxon>
    </lineage>
</organism>
<feature type="domain" description="Toprim" evidence="16">
    <location>
        <begin position="257"/>
        <end position="338"/>
    </location>
</feature>
<keyword evidence="15" id="KW-0175">Coiled coil</keyword>
<dbReference type="GO" id="GO:0003677">
    <property type="term" value="F:DNA binding"/>
    <property type="evidence" value="ECO:0007669"/>
    <property type="project" value="UniProtKB-KW"/>
</dbReference>
<evidence type="ECO:0000256" key="11">
    <source>
        <dbReference type="ARBA" id="ARBA00023163"/>
    </source>
</evidence>
<keyword evidence="8 12" id="KW-0862">Zinc</keyword>
<evidence type="ECO:0000256" key="1">
    <source>
        <dbReference type="ARBA" id="ARBA00022478"/>
    </source>
</evidence>
<evidence type="ECO:0000256" key="7">
    <source>
        <dbReference type="ARBA" id="ARBA00022771"/>
    </source>
</evidence>
<dbReference type="PANTHER" id="PTHR30313:SF2">
    <property type="entry name" value="DNA PRIMASE"/>
    <property type="match status" value="1"/>
</dbReference>
<dbReference type="FunFam" id="3.90.580.10:FF:000001">
    <property type="entry name" value="DNA primase"/>
    <property type="match status" value="1"/>
</dbReference>
<dbReference type="Pfam" id="PF08275">
    <property type="entry name" value="DNAG_N"/>
    <property type="match status" value="1"/>
</dbReference>
<dbReference type="InterPro" id="IPR034151">
    <property type="entry name" value="TOPRIM_DnaG_bac"/>
</dbReference>
<dbReference type="InterPro" id="IPR019475">
    <property type="entry name" value="DNA_primase_DnaB-bd"/>
</dbReference>
<comment type="similarity">
    <text evidence="12 13">Belongs to the DnaG primase family.</text>
</comment>
<keyword evidence="5 12" id="KW-0235">DNA replication</keyword>
<keyword evidence="6 12" id="KW-0479">Metal-binding</keyword>
<dbReference type="Pfam" id="PF10410">
    <property type="entry name" value="DnaB_bind"/>
    <property type="match status" value="1"/>
</dbReference>
<dbReference type="InterPro" id="IPR050219">
    <property type="entry name" value="DnaG_primase"/>
</dbReference>
<evidence type="ECO:0000256" key="9">
    <source>
        <dbReference type="ARBA" id="ARBA00022842"/>
    </source>
</evidence>
<dbReference type="GO" id="GO:0008270">
    <property type="term" value="F:zinc ion binding"/>
    <property type="evidence" value="ECO:0007669"/>
    <property type="project" value="UniProtKB-UniRule"/>
</dbReference>
<comment type="cofactor">
    <cofactor evidence="12 13 14">
        <name>Zn(2+)</name>
        <dbReference type="ChEBI" id="CHEBI:29105"/>
    </cofactor>
    <text evidence="12 13 14">Binds 1 zinc ion per monomer.</text>
</comment>
<evidence type="ECO:0000256" key="10">
    <source>
        <dbReference type="ARBA" id="ARBA00023125"/>
    </source>
</evidence>
<gene>
    <name evidence="12" type="primary">dnaG</name>
    <name evidence="17" type="ORF">COU81_01555</name>
</gene>
<evidence type="ECO:0000259" key="16">
    <source>
        <dbReference type="PROSITE" id="PS50880"/>
    </source>
</evidence>
<dbReference type="SMART" id="SM00400">
    <property type="entry name" value="ZnF_CHCC"/>
    <property type="match status" value="1"/>
</dbReference>
<evidence type="ECO:0000256" key="5">
    <source>
        <dbReference type="ARBA" id="ARBA00022705"/>
    </source>
</evidence>
<dbReference type="InterPro" id="IPR037068">
    <property type="entry name" value="DNA_primase_core_N_sf"/>
</dbReference>
<dbReference type="Pfam" id="PF01807">
    <property type="entry name" value="Zn_ribbon_DnaG"/>
    <property type="match status" value="1"/>
</dbReference>
<dbReference type="SUPFAM" id="SSF56731">
    <property type="entry name" value="DNA primase core"/>
    <property type="match status" value="1"/>
</dbReference>
<dbReference type="SMART" id="SM00493">
    <property type="entry name" value="TOPRIM"/>
    <property type="match status" value="1"/>
</dbReference>
<dbReference type="InterPro" id="IPR036977">
    <property type="entry name" value="DNA_primase_Znf_CHC2"/>
</dbReference>
<comment type="function">
    <text evidence="12 13">RNA polymerase that catalyzes the synthesis of short RNA molecules used as primers for DNA polymerase during DNA replication.</text>
</comment>
<dbReference type="GO" id="GO:0003899">
    <property type="term" value="F:DNA-directed RNA polymerase activity"/>
    <property type="evidence" value="ECO:0007669"/>
    <property type="project" value="UniProtKB-UniRule"/>
</dbReference>
<dbReference type="PANTHER" id="PTHR30313">
    <property type="entry name" value="DNA PRIMASE"/>
    <property type="match status" value="1"/>
</dbReference>
<keyword evidence="7 12" id="KW-0863">Zinc-finger</keyword>
<dbReference type="GO" id="GO:0005737">
    <property type="term" value="C:cytoplasm"/>
    <property type="evidence" value="ECO:0007669"/>
    <property type="project" value="TreeGrafter"/>
</dbReference>
<keyword evidence="2 12" id="KW-0639">Primosome</keyword>
<keyword evidence="4 12" id="KW-0548">Nucleotidyltransferase</keyword>
<evidence type="ECO:0000256" key="6">
    <source>
        <dbReference type="ARBA" id="ARBA00022723"/>
    </source>
</evidence>
<comment type="subunit">
    <text evidence="12">Monomer. Interacts with DnaB.</text>
</comment>
<name>A0A2M8KEE1_9BACT</name>
<dbReference type="InterPro" id="IPR002694">
    <property type="entry name" value="Znf_CHC2"/>
</dbReference>
<dbReference type="InterPro" id="IPR016136">
    <property type="entry name" value="DNA_helicase_N/primase_C"/>
</dbReference>
<dbReference type="InterPro" id="IPR030846">
    <property type="entry name" value="DnaG_bac"/>
</dbReference>
<keyword evidence="1 12" id="KW-0240">DNA-directed RNA polymerase</keyword>
<dbReference type="InterPro" id="IPR006295">
    <property type="entry name" value="DNA_primase_DnaG"/>
</dbReference>
<dbReference type="EMBL" id="PFDW01000033">
    <property type="protein sequence ID" value="PJE58289.1"/>
    <property type="molecule type" value="Genomic_DNA"/>
</dbReference>
<dbReference type="SUPFAM" id="SSF57783">
    <property type="entry name" value="Zinc beta-ribbon"/>
    <property type="match status" value="1"/>
</dbReference>
<dbReference type="GO" id="GO:1990077">
    <property type="term" value="C:primosome complex"/>
    <property type="evidence" value="ECO:0007669"/>
    <property type="project" value="UniProtKB-KW"/>
</dbReference>
<evidence type="ECO:0000256" key="8">
    <source>
        <dbReference type="ARBA" id="ARBA00022833"/>
    </source>
</evidence>
<evidence type="ECO:0000256" key="12">
    <source>
        <dbReference type="HAMAP-Rule" id="MF_00974"/>
    </source>
</evidence>
<keyword evidence="9" id="KW-0460">Magnesium</keyword>
<dbReference type="NCBIfam" id="TIGR01391">
    <property type="entry name" value="dnaG"/>
    <property type="match status" value="1"/>
</dbReference>
<comment type="catalytic activity">
    <reaction evidence="12">
        <text>ssDNA + n NTP = ssDNA/pppN(pN)n-1 hybrid + (n-1) diphosphate.</text>
        <dbReference type="EC" id="2.7.7.101"/>
    </reaction>
</comment>
<dbReference type="Gene3D" id="3.90.580.10">
    <property type="entry name" value="Zinc finger, CHC2-type domain"/>
    <property type="match status" value="1"/>
</dbReference>
<dbReference type="GO" id="GO:0000428">
    <property type="term" value="C:DNA-directed RNA polymerase complex"/>
    <property type="evidence" value="ECO:0007669"/>
    <property type="project" value="UniProtKB-KW"/>
</dbReference>
<proteinExistence type="inferred from homology"/>
<dbReference type="InterPro" id="IPR013264">
    <property type="entry name" value="DNAG_N"/>
</dbReference>
<keyword evidence="3 12" id="KW-0808">Transferase</keyword>
<comment type="caution">
    <text evidence="17">The sequence shown here is derived from an EMBL/GenBank/DDBJ whole genome shotgun (WGS) entry which is preliminary data.</text>
</comment>
<evidence type="ECO:0000256" key="4">
    <source>
        <dbReference type="ARBA" id="ARBA00022695"/>
    </source>
</evidence>
<sequence>MAGKFLSSPSEEIKNRLDIIEVIGGYIKLAKAGRNYRANCPFHSEKTPSFMVSPDRQIFHCFGCGEGGDIFKFVMKMEGLEFVDALKLLAQRAGVKLQKTDPKLRSERQKLLEISADASSFFQKKLKSSMGEKIEEYLKKRGVKKKTIEDWQLGFAPDSFEALTDYLAEKNYLLADIEKTGLIVHKDGTNNYFDRFRNRIMFPITDHNGQVVGFSGRIFGEDKDTAKYINSPQTLIYDKSRILFGLGKAKVAIRQAGYCVVVEGNMDTLMSQQAGIKNCVASSGTAMTQYQLKILKRYTENLVLAFDMDIAGETATRRGIDSALNEGFNIKIVRISEKDPADLIKDDPKLWIEALKDTKNIIQYYFESVFAKYNPEIVEQKREIGKILLPVVSQINNKVLQGHWIGELAKRLKISENALNEALKQFASLKKANTQHADDSIRLLSTVSRFGKLEERLIGLLTMVSEGKEHLNEFTKSSFASEENGKLFEHIKKYCKKVKKEIDLAKLHKDIPEEQIAKYNEIIFQIEENPPDDLKIELELCVAEMKKQEKKKELEALGQQIEEAETKKNKKELKKLLEQFNIVSSKING</sequence>
<comment type="domain">
    <text evidence="12">Contains an N-terminal zinc-binding domain, a central core domain that contains the primase activity, and a C-terminal DnaB-binding domain.</text>
</comment>
<dbReference type="CDD" id="cd03364">
    <property type="entry name" value="TOPRIM_DnaG_primases"/>
    <property type="match status" value="1"/>
</dbReference>
<evidence type="ECO:0000256" key="14">
    <source>
        <dbReference type="PIRSR" id="PIRSR002811-1"/>
    </source>
</evidence>
<feature type="coiled-coil region" evidence="15">
    <location>
        <begin position="405"/>
        <end position="432"/>
    </location>
</feature>
<feature type="coiled-coil region" evidence="15">
    <location>
        <begin position="547"/>
        <end position="574"/>
    </location>
</feature>
<dbReference type="GO" id="GO:0006269">
    <property type="term" value="P:DNA replication, synthesis of primer"/>
    <property type="evidence" value="ECO:0007669"/>
    <property type="project" value="UniProtKB-UniRule"/>
</dbReference>
<evidence type="ECO:0000256" key="2">
    <source>
        <dbReference type="ARBA" id="ARBA00022515"/>
    </source>
</evidence>
<evidence type="ECO:0000256" key="13">
    <source>
        <dbReference type="PIRNR" id="PIRNR002811"/>
    </source>
</evidence>
<protein>
    <recommendedName>
        <fullName evidence="12 13">DNA primase</fullName>
        <ecNumber evidence="12">2.7.7.101</ecNumber>
    </recommendedName>
</protein>
<dbReference type="Proteomes" id="UP000231450">
    <property type="component" value="Unassembled WGS sequence"/>
</dbReference>
<feature type="zinc finger region" description="CHC2-type" evidence="12 14">
    <location>
        <begin position="40"/>
        <end position="64"/>
    </location>
</feature>
<evidence type="ECO:0000313" key="18">
    <source>
        <dbReference type="Proteomes" id="UP000231450"/>
    </source>
</evidence>
<dbReference type="PROSITE" id="PS50880">
    <property type="entry name" value="TOPRIM"/>
    <property type="match status" value="1"/>
</dbReference>
<dbReference type="EC" id="2.7.7.101" evidence="12"/>
<dbReference type="Pfam" id="PF13155">
    <property type="entry name" value="Toprim_2"/>
    <property type="match status" value="1"/>
</dbReference>
<accession>A0A2M8KEE1</accession>
<dbReference type="PIRSF" id="PIRSF002811">
    <property type="entry name" value="DnaG"/>
    <property type="match status" value="1"/>
</dbReference>
<evidence type="ECO:0000256" key="15">
    <source>
        <dbReference type="SAM" id="Coils"/>
    </source>
</evidence>